<feature type="transmembrane region" description="Helical" evidence="10">
    <location>
        <begin position="292"/>
        <end position="311"/>
    </location>
</feature>
<feature type="region of interest" description="Disordered" evidence="9">
    <location>
        <begin position="1"/>
        <end position="34"/>
    </location>
</feature>
<feature type="transmembrane region" description="Helical" evidence="10">
    <location>
        <begin position="235"/>
        <end position="254"/>
    </location>
</feature>
<evidence type="ECO:0000256" key="4">
    <source>
        <dbReference type="ARBA" id="ARBA00022989"/>
    </source>
</evidence>
<organism evidence="12 13">
    <name type="scientific">Gnathostoma spinigerum</name>
    <dbReference type="NCBI Taxonomy" id="75299"/>
    <lineage>
        <taxon>Eukaryota</taxon>
        <taxon>Metazoa</taxon>
        <taxon>Ecdysozoa</taxon>
        <taxon>Nematoda</taxon>
        <taxon>Chromadorea</taxon>
        <taxon>Rhabditida</taxon>
        <taxon>Spirurina</taxon>
        <taxon>Gnathostomatomorpha</taxon>
        <taxon>Gnathostomatoidea</taxon>
        <taxon>Gnathostomatidae</taxon>
        <taxon>Gnathostoma</taxon>
    </lineage>
</organism>
<dbReference type="Proteomes" id="UP001608902">
    <property type="component" value="Unassembled WGS sequence"/>
</dbReference>
<dbReference type="Pfam" id="PF07885">
    <property type="entry name" value="Ion_trans_2"/>
    <property type="match status" value="2"/>
</dbReference>
<dbReference type="Gene3D" id="1.10.287.70">
    <property type="match status" value="1"/>
</dbReference>
<dbReference type="InterPro" id="IPR013099">
    <property type="entry name" value="K_chnl_dom"/>
</dbReference>
<dbReference type="GO" id="GO:0034220">
    <property type="term" value="P:monoatomic ion transmembrane transport"/>
    <property type="evidence" value="ECO:0007669"/>
    <property type="project" value="UniProtKB-KW"/>
</dbReference>
<keyword evidence="3 8" id="KW-0812">Transmembrane</keyword>
<dbReference type="PANTHER" id="PTHR11003">
    <property type="entry name" value="POTASSIUM CHANNEL, SUBFAMILY K"/>
    <property type="match status" value="1"/>
</dbReference>
<accession>A0ABD6EQ29</accession>
<keyword evidence="4 10" id="KW-1133">Transmembrane helix</keyword>
<feature type="compositionally biased region" description="Basic and acidic residues" evidence="9">
    <location>
        <begin position="17"/>
        <end position="29"/>
    </location>
</feature>
<dbReference type="GO" id="GO:0016020">
    <property type="term" value="C:membrane"/>
    <property type="evidence" value="ECO:0007669"/>
    <property type="project" value="UniProtKB-SubCell"/>
</dbReference>
<evidence type="ECO:0000256" key="8">
    <source>
        <dbReference type="RuleBase" id="RU003857"/>
    </source>
</evidence>
<evidence type="ECO:0000256" key="2">
    <source>
        <dbReference type="ARBA" id="ARBA00022448"/>
    </source>
</evidence>
<evidence type="ECO:0000256" key="3">
    <source>
        <dbReference type="ARBA" id="ARBA00022692"/>
    </source>
</evidence>
<comment type="similarity">
    <text evidence="8">Belongs to the two pore domain potassium channel (TC 1.A.1.8) family.</text>
</comment>
<feature type="transmembrane region" description="Helical" evidence="10">
    <location>
        <begin position="117"/>
        <end position="142"/>
    </location>
</feature>
<proteinExistence type="inferred from homology"/>
<keyword evidence="5 8" id="KW-0406">Ion transport</keyword>
<evidence type="ECO:0000256" key="1">
    <source>
        <dbReference type="ARBA" id="ARBA00004141"/>
    </source>
</evidence>
<evidence type="ECO:0000259" key="11">
    <source>
        <dbReference type="Pfam" id="PF07885"/>
    </source>
</evidence>
<feature type="transmembrane region" description="Helical" evidence="10">
    <location>
        <begin position="154"/>
        <end position="173"/>
    </location>
</feature>
<reference evidence="12 13" key="1">
    <citation type="submission" date="2024-08" db="EMBL/GenBank/DDBJ databases">
        <title>Gnathostoma spinigerum genome.</title>
        <authorList>
            <person name="Gonzalez-Bertolin B."/>
            <person name="Monzon S."/>
            <person name="Zaballos A."/>
            <person name="Jimenez P."/>
            <person name="Dekumyoy P."/>
            <person name="Varona S."/>
            <person name="Cuesta I."/>
            <person name="Sumanam S."/>
            <person name="Adisakwattana P."/>
            <person name="Gasser R.B."/>
            <person name="Hernandez-Gonzalez A."/>
            <person name="Young N.D."/>
            <person name="Perteguer M.J."/>
        </authorList>
    </citation>
    <scope>NUCLEOTIDE SEQUENCE [LARGE SCALE GENOMIC DNA]</scope>
    <source>
        <strain evidence="12">AL3</strain>
        <tissue evidence="12">Liver</tissue>
    </source>
</reference>
<dbReference type="SUPFAM" id="SSF81324">
    <property type="entry name" value="Voltage-gated potassium channels"/>
    <property type="match status" value="2"/>
</dbReference>
<feature type="transmembrane region" description="Helical" evidence="10">
    <location>
        <begin position="260"/>
        <end position="280"/>
    </location>
</feature>
<keyword evidence="7 8" id="KW-0407">Ion channel</keyword>
<feature type="domain" description="Potassium channel" evidence="11">
    <location>
        <begin position="240"/>
        <end position="310"/>
    </location>
</feature>
<feature type="transmembrane region" description="Helical" evidence="10">
    <location>
        <begin position="185"/>
        <end position="214"/>
    </location>
</feature>
<gene>
    <name evidence="12" type="ORF">AB6A40_006983</name>
</gene>
<comment type="caution">
    <text evidence="12">The sequence shown here is derived from an EMBL/GenBank/DDBJ whole genome shotgun (WGS) entry which is preliminary data.</text>
</comment>
<evidence type="ECO:0000256" key="7">
    <source>
        <dbReference type="ARBA" id="ARBA00023303"/>
    </source>
</evidence>
<evidence type="ECO:0000256" key="10">
    <source>
        <dbReference type="SAM" id="Phobius"/>
    </source>
</evidence>
<sequence>MDPEQMNMNSNGPKSNDGGEKKPSTETRRSRFRVSKSSLVFSPEETRRTRFWKTPYVNRKYNDEIRSLLKTNEQEKKESASKFSFNLLRRLRNVYTIWKKKFTSDHCCTENEIGREILLALFPHVVLMVLLVIYVVGGAVIFQIIDEKIQVIQLWRVSLFTFTTIATIGYGDVVPTNDTSKLFCIFYALTGIPLMFMALSYVGRVISEAYWILLAALRGKKELDTEDSERLPLPFVLFLLLSHSVLGGILFHYWVDQMPIVAAIYFSFVSITTIGFGDLVPTPNDGMQTTVVILYLTVGMVIMSTLVSNLYCHLRRIHNIGRNVSGAANVKIWFGGHKLTVSQLIKLAADKFEVSPLMLFVFLRDLDSIIKSAPYAKQSYMNEMTLSASEVSDFGTFHKASVLMSNSDCESTQGYTGKNSVSKLLTTRQSEVQETSILSEAEQTNVLRAVGMLYHLSKTKSNLRDHKSHHFPSQRSSIAERNYLTVPY</sequence>
<evidence type="ECO:0000256" key="5">
    <source>
        <dbReference type="ARBA" id="ARBA00023065"/>
    </source>
</evidence>
<name>A0ABD6EQ29_9BILA</name>
<evidence type="ECO:0000313" key="12">
    <source>
        <dbReference type="EMBL" id="MFH4980274.1"/>
    </source>
</evidence>
<dbReference type="InterPro" id="IPR003280">
    <property type="entry name" value="2pore_dom_K_chnl"/>
</dbReference>
<feature type="domain" description="Potassium channel" evidence="11">
    <location>
        <begin position="130"/>
        <end position="207"/>
    </location>
</feature>
<keyword evidence="2 8" id="KW-0813">Transport</keyword>
<comment type="subcellular location">
    <subcellularLocation>
        <location evidence="1">Membrane</location>
        <topology evidence="1">Multi-pass membrane protein</topology>
    </subcellularLocation>
</comment>
<protein>
    <recommendedName>
        <fullName evidence="11">Potassium channel domain-containing protein</fullName>
    </recommendedName>
</protein>
<dbReference type="AlphaFoldDB" id="A0ABD6EQ29"/>
<feature type="compositionally biased region" description="Polar residues" evidence="9">
    <location>
        <begin position="1"/>
        <end position="14"/>
    </location>
</feature>
<keyword evidence="6 10" id="KW-0472">Membrane</keyword>
<evidence type="ECO:0000256" key="6">
    <source>
        <dbReference type="ARBA" id="ARBA00023136"/>
    </source>
</evidence>
<keyword evidence="13" id="KW-1185">Reference proteome</keyword>
<dbReference type="PANTHER" id="PTHR11003:SF334">
    <property type="entry name" value="FI03418P"/>
    <property type="match status" value="1"/>
</dbReference>
<dbReference type="PRINTS" id="PR01333">
    <property type="entry name" value="2POREKCHANEL"/>
</dbReference>
<evidence type="ECO:0000256" key="9">
    <source>
        <dbReference type="SAM" id="MobiDB-lite"/>
    </source>
</evidence>
<dbReference type="EMBL" id="JBGFUD010005319">
    <property type="protein sequence ID" value="MFH4980274.1"/>
    <property type="molecule type" value="Genomic_DNA"/>
</dbReference>
<evidence type="ECO:0000313" key="13">
    <source>
        <dbReference type="Proteomes" id="UP001608902"/>
    </source>
</evidence>